<evidence type="ECO:0000313" key="2">
    <source>
        <dbReference type="Proteomes" id="UP000829398"/>
    </source>
</evidence>
<dbReference type="Proteomes" id="UP000829398">
    <property type="component" value="Chromosome 8"/>
</dbReference>
<evidence type="ECO:0000313" key="1">
    <source>
        <dbReference type="EMBL" id="KAH9701482.1"/>
    </source>
</evidence>
<sequence length="701" mass="75146">MAKNGFLSFQCLSFILFLNTSLLWGATNEDREASLYCLHMGSLPEREYLPSSHHQSILEEVVEGSSAENILVRSYKRSFNGFAAKLTDHEIQKLAGMKGVVSVFPSRTLQLHTTRSWDFMGFNESITRRRTVESDLIVGVIDTGIWPESESFSDEGFGPAPKKWKGACDGGKNFTCNNAIDDEGHGSHTASTAAGNKVKDASFLGIGQGMARGGVPSARISAYRVCYPAGCEGEKILAAFDDAIDIITISLGDTSAVDLAHDVIAIGAFHAMTKGILTVNSAGNNGPKAGFTSSIAPWLMSVAASTTDRLFVDKVVLGNGKTIVGYSINAFTLKGKMFPLLYGKGVTNSSSCTEDYAKRCWCVVDSLVRGKIVLCDEFSGYHVAPEAGAAGSILKDNRLYNISLILPFPASTILKTSVIKDSDAPIVASFSSRGPNKYVPDILKPDISAPGVNILAAYSPLAPVSRDIEDERHVKYNIISGTSMACPHAAGVAAYVKSFHPDWSPSAIKSAIMTTAWPMNSSKNTQAEFAYGSGHINPVKAINPGLVYGAFKQDYINMLCSMGYDVDKLRTISGDNSTCSKGSEKTSPKDLNYPSMAAQVSSGESFTIKFPRTVTNIGLPNSTYKAGILQNSKISVNVVPEVLSFRSLNEKKSFIVTVTGKGLASGSIVSAALVWFDGSRIVRSPIVVHSQGLQNLNKFPN</sequence>
<name>A0ACB8IWK7_CITSI</name>
<protein>
    <submittedName>
        <fullName evidence="1">Subtilisin-like protease SBT4.3</fullName>
    </submittedName>
</protein>
<keyword evidence="2" id="KW-1185">Reference proteome</keyword>
<comment type="caution">
    <text evidence="1">The sequence shown here is derived from an EMBL/GenBank/DDBJ whole genome shotgun (WGS) entry which is preliminary data.</text>
</comment>
<gene>
    <name evidence="1" type="ORF">KPL71_025012</name>
</gene>
<dbReference type="EMBL" id="CM039177">
    <property type="protein sequence ID" value="KAH9701482.1"/>
    <property type="molecule type" value="Genomic_DNA"/>
</dbReference>
<accession>A0ACB8IWK7</accession>
<proteinExistence type="predicted"/>
<reference evidence="2" key="1">
    <citation type="journal article" date="2023" name="Hortic. Res.">
        <title>A chromosome-level phased genome enabling allele-level studies in sweet orange: a case study on citrus Huanglongbing tolerance.</title>
        <authorList>
            <person name="Wu B."/>
            <person name="Yu Q."/>
            <person name="Deng Z."/>
            <person name="Duan Y."/>
            <person name="Luo F."/>
            <person name="Gmitter F. Jr."/>
        </authorList>
    </citation>
    <scope>NUCLEOTIDE SEQUENCE [LARGE SCALE GENOMIC DNA]</scope>
    <source>
        <strain evidence="2">cv. Valencia</strain>
    </source>
</reference>
<organism evidence="1 2">
    <name type="scientific">Citrus sinensis</name>
    <name type="common">Sweet orange</name>
    <name type="synonym">Citrus aurantium var. sinensis</name>
    <dbReference type="NCBI Taxonomy" id="2711"/>
    <lineage>
        <taxon>Eukaryota</taxon>
        <taxon>Viridiplantae</taxon>
        <taxon>Streptophyta</taxon>
        <taxon>Embryophyta</taxon>
        <taxon>Tracheophyta</taxon>
        <taxon>Spermatophyta</taxon>
        <taxon>Magnoliopsida</taxon>
        <taxon>eudicotyledons</taxon>
        <taxon>Gunneridae</taxon>
        <taxon>Pentapetalae</taxon>
        <taxon>rosids</taxon>
        <taxon>malvids</taxon>
        <taxon>Sapindales</taxon>
        <taxon>Rutaceae</taxon>
        <taxon>Aurantioideae</taxon>
        <taxon>Citrus</taxon>
    </lineage>
</organism>